<dbReference type="GO" id="GO:0031966">
    <property type="term" value="C:mitochondrial membrane"/>
    <property type="evidence" value="ECO:0007669"/>
    <property type="project" value="UniProtKB-SubCell"/>
</dbReference>
<evidence type="ECO:0000256" key="9">
    <source>
        <dbReference type="ARBA" id="ARBA00023136"/>
    </source>
</evidence>
<evidence type="ECO:0000256" key="2">
    <source>
        <dbReference type="ARBA" id="ARBA00016335"/>
    </source>
</evidence>
<keyword evidence="8 12" id="KW-0350">Heme biosynthesis</keyword>
<dbReference type="AlphaFoldDB" id="A0A6J8CBJ6"/>
<feature type="transmembrane region" description="Helical" evidence="13">
    <location>
        <begin position="264"/>
        <end position="282"/>
    </location>
</feature>
<evidence type="ECO:0000256" key="10">
    <source>
        <dbReference type="ARBA" id="ARBA00030253"/>
    </source>
</evidence>
<dbReference type="HAMAP" id="MF_00154">
    <property type="entry name" value="CyoE_CtaB"/>
    <property type="match status" value="1"/>
</dbReference>
<evidence type="ECO:0000256" key="11">
    <source>
        <dbReference type="ARBA" id="ARBA00047690"/>
    </source>
</evidence>
<dbReference type="CDD" id="cd13957">
    <property type="entry name" value="PT_UbiA_Cox10"/>
    <property type="match status" value="1"/>
</dbReference>
<feature type="transmembrane region" description="Helical" evidence="13">
    <location>
        <begin position="318"/>
        <end position="338"/>
    </location>
</feature>
<organism evidence="14 15">
    <name type="scientific">Mytilus coruscus</name>
    <name type="common">Sea mussel</name>
    <dbReference type="NCBI Taxonomy" id="42192"/>
    <lineage>
        <taxon>Eukaryota</taxon>
        <taxon>Metazoa</taxon>
        <taxon>Spiralia</taxon>
        <taxon>Lophotrochozoa</taxon>
        <taxon>Mollusca</taxon>
        <taxon>Bivalvia</taxon>
        <taxon>Autobranchia</taxon>
        <taxon>Pteriomorphia</taxon>
        <taxon>Mytilida</taxon>
        <taxon>Mytiloidea</taxon>
        <taxon>Mytilidae</taxon>
        <taxon>Mytilinae</taxon>
        <taxon>Mytilus</taxon>
    </lineage>
</organism>
<dbReference type="FunFam" id="1.10.357.140:FF:000004">
    <property type="entry name" value="Protoheme IX farnesyltransferase, mitochondrial"/>
    <property type="match status" value="1"/>
</dbReference>
<reference evidence="14 15" key="1">
    <citation type="submission" date="2020-06" db="EMBL/GenBank/DDBJ databases">
        <authorList>
            <person name="Li R."/>
            <person name="Bekaert M."/>
        </authorList>
    </citation>
    <scope>NUCLEOTIDE SEQUENCE [LARGE SCALE GENOMIC DNA]</scope>
    <source>
        <strain evidence="15">wild</strain>
    </source>
</reference>
<keyword evidence="15" id="KW-1185">Reference proteome</keyword>
<dbReference type="PROSITE" id="PS00943">
    <property type="entry name" value="UBIA"/>
    <property type="match status" value="1"/>
</dbReference>
<evidence type="ECO:0000256" key="1">
    <source>
        <dbReference type="ARBA" id="ARBA00004225"/>
    </source>
</evidence>
<keyword evidence="7 12" id="KW-0496">Mitochondrion</keyword>
<evidence type="ECO:0000313" key="14">
    <source>
        <dbReference type="EMBL" id="CAC5392479.1"/>
    </source>
</evidence>
<dbReference type="InterPro" id="IPR044878">
    <property type="entry name" value="UbiA_sf"/>
</dbReference>
<evidence type="ECO:0000256" key="5">
    <source>
        <dbReference type="ARBA" id="ARBA00022946"/>
    </source>
</evidence>
<dbReference type="Gene3D" id="1.10.357.140">
    <property type="entry name" value="UbiA prenyltransferase"/>
    <property type="match status" value="1"/>
</dbReference>
<dbReference type="PIRSF" id="PIRSF001773">
    <property type="entry name" value="COX10"/>
    <property type="match status" value="1"/>
</dbReference>
<dbReference type="PANTHER" id="PTHR43448:SF2">
    <property type="entry name" value="PROTOHEME IX FARNESYLTRANSFERASE, MITOCHONDRIAL"/>
    <property type="match status" value="1"/>
</dbReference>
<gene>
    <name evidence="14" type="ORF">MCOR_27411</name>
</gene>
<comment type="function">
    <text evidence="12">Converts protoheme IX and farnesyl diphosphate to heme O.</text>
</comment>
<dbReference type="InterPro" id="IPR000537">
    <property type="entry name" value="UbiA_prenyltransferase"/>
</dbReference>
<dbReference type="Pfam" id="PF01040">
    <property type="entry name" value="UbiA"/>
    <property type="match status" value="1"/>
</dbReference>
<keyword evidence="9 12" id="KW-0472">Membrane</keyword>
<dbReference type="OrthoDB" id="5211at2759"/>
<evidence type="ECO:0000256" key="7">
    <source>
        <dbReference type="ARBA" id="ARBA00023128"/>
    </source>
</evidence>
<comment type="catalytic activity">
    <reaction evidence="11">
        <text>heme b + (2E,6E)-farnesyl diphosphate + H2O = Fe(II)-heme o + diphosphate</text>
        <dbReference type="Rhea" id="RHEA:28070"/>
        <dbReference type="ChEBI" id="CHEBI:15377"/>
        <dbReference type="ChEBI" id="CHEBI:33019"/>
        <dbReference type="ChEBI" id="CHEBI:60344"/>
        <dbReference type="ChEBI" id="CHEBI:60530"/>
        <dbReference type="ChEBI" id="CHEBI:175763"/>
        <dbReference type="EC" id="2.5.1.141"/>
    </reaction>
</comment>
<dbReference type="NCBIfam" id="TIGR01473">
    <property type="entry name" value="cyoE_ctaB"/>
    <property type="match status" value="1"/>
</dbReference>
<feature type="transmembrane region" description="Helical" evidence="13">
    <location>
        <begin position="420"/>
        <end position="437"/>
    </location>
</feature>
<evidence type="ECO:0000256" key="8">
    <source>
        <dbReference type="ARBA" id="ARBA00023133"/>
    </source>
</evidence>
<dbReference type="Proteomes" id="UP000507470">
    <property type="component" value="Unassembled WGS sequence"/>
</dbReference>
<dbReference type="EC" id="2.5.1.-" evidence="12"/>
<evidence type="ECO:0000256" key="13">
    <source>
        <dbReference type="SAM" id="Phobius"/>
    </source>
</evidence>
<dbReference type="InterPro" id="IPR030470">
    <property type="entry name" value="UbiA_prenylTrfase_CS"/>
</dbReference>
<accession>A0A6J8CBJ6</accession>
<evidence type="ECO:0000313" key="15">
    <source>
        <dbReference type="Proteomes" id="UP000507470"/>
    </source>
</evidence>
<dbReference type="InterPro" id="IPR016315">
    <property type="entry name" value="Protohaem_IX_farnesylTrfase_mt"/>
</dbReference>
<evidence type="ECO:0000256" key="6">
    <source>
        <dbReference type="ARBA" id="ARBA00022989"/>
    </source>
</evidence>
<feature type="transmembrane region" description="Helical" evidence="13">
    <location>
        <begin position="294"/>
        <end position="312"/>
    </location>
</feature>
<keyword evidence="3 12" id="KW-0808">Transferase</keyword>
<evidence type="ECO:0000256" key="4">
    <source>
        <dbReference type="ARBA" id="ARBA00022692"/>
    </source>
</evidence>
<protein>
    <recommendedName>
        <fullName evidence="2 12">Protoheme IX farnesyltransferase, mitochondrial</fullName>
        <ecNumber evidence="12">2.5.1.-</ecNumber>
    </recommendedName>
    <alternativeName>
        <fullName evidence="10 12">Heme O synthase</fullName>
    </alternativeName>
</protein>
<proteinExistence type="inferred from homology"/>
<sequence length="472" mass="53248">MHIMKVGWSVGKKKLFQLQMSTKSCMAHLEVTQRVRSSWSIKLAQRTASSKAQNVLKESNHVEEEGVKPDMTTVHQSILNQGLSLHHKHSSTLIHLNENLLDVNGLQLQDTVIDNPKWLTPEKLKHIQNELKRDRKAESPASNIESLVDWTWHEQKIDYSKLLHHYLMLSKIRLTGLVVLTQMAGFAIAPGVFDLWTFMFATVGTSLTSASANATNQFLEVPYDSQMNRTKNRVIVRGFLTPAHALSFASVCGSLGVVTLFFGANPLTAGLGAFNWILYTVVYTPMKRMSITNTWFGSIVGAIPPMMGWAAATGALEPGAWLLGAILFAWQFPHFNALSWNLRPDYSRGGYRMMSVINPDLCKRVAMRYSFGMIGLCLLAPVLDITTWTFAFDSLPLNGYFAYLGWRFYRDGDSNSSRKLFRFSLIHIPVLLILMLISKKHKDESEPSSDIKHLTTKLTEYIKTISKYTNNL</sequence>
<keyword evidence="4 13" id="KW-0812">Transmembrane</keyword>
<dbReference type="GO" id="GO:0008495">
    <property type="term" value="F:protoheme IX farnesyltransferase activity"/>
    <property type="evidence" value="ECO:0007669"/>
    <property type="project" value="UniProtKB-EC"/>
</dbReference>
<comment type="subcellular location">
    <subcellularLocation>
        <location evidence="1">Mitochondrion membrane</location>
        <topology evidence="1">Multi-pass membrane protein</topology>
    </subcellularLocation>
</comment>
<feature type="transmembrane region" description="Helical" evidence="13">
    <location>
        <begin position="172"/>
        <end position="189"/>
    </location>
</feature>
<dbReference type="EMBL" id="CACVKT020004985">
    <property type="protein sequence ID" value="CAC5392479.1"/>
    <property type="molecule type" value="Genomic_DNA"/>
</dbReference>
<dbReference type="PANTHER" id="PTHR43448">
    <property type="entry name" value="PROTOHEME IX FARNESYLTRANSFERASE, MITOCHONDRIAL"/>
    <property type="match status" value="1"/>
</dbReference>
<evidence type="ECO:0000256" key="12">
    <source>
        <dbReference type="PIRNR" id="PIRNR001773"/>
    </source>
</evidence>
<feature type="transmembrane region" description="Helical" evidence="13">
    <location>
        <begin position="371"/>
        <end position="391"/>
    </location>
</feature>
<dbReference type="GO" id="GO:0006784">
    <property type="term" value="P:heme A biosynthetic process"/>
    <property type="evidence" value="ECO:0007669"/>
    <property type="project" value="TreeGrafter"/>
</dbReference>
<comment type="similarity">
    <text evidence="12">Belongs to the ubiA prenyltransferase family.</text>
</comment>
<keyword evidence="5" id="KW-0809">Transit peptide</keyword>
<keyword evidence="6 13" id="KW-1133">Transmembrane helix</keyword>
<dbReference type="InterPro" id="IPR006369">
    <property type="entry name" value="Protohaem_IX_farnesylTrfase"/>
</dbReference>
<name>A0A6J8CBJ6_MYTCO</name>
<evidence type="ECO:0000256" key="3">
    <source>
        <dbReference type="ARBA" id="ARBA00022679"/>
    </source>
</evidence>